<evidence type="ECO:0008006" key="3">
    <source>
        <dbReference type="Google" id="ProtNLM"/>
    </source>
</evidence>
<dbReference type="Pfam" id="PF00543">
    <property type="entry name" value="P-II"/>
    <property type="match status" value="1"/>
</dbReference>
<proteinExistence type="predicted"/>
<dbReference type="Proteomes" id="UP001138768">
    <property type="component" value="Unassembled WGS sequence"/>
</dbReference>
<dbReference type="SUPFAM" id="SSF54913">
    <property type="entry name" value="GlnB-like"/>
    <property type="match status" value="1"/>
</dbReference>
<dbReference type="GO" id="GO:0006808">
    <property type="term" value="P:regulation of nitrogen utilization"/>
    <property type="evidence" value="ECO:0007669"/>
    <property type="project" value="InterPro"/>
</dbReference>
<dbReference type="GO" id="GO:0030234">
    <property type="term" value="F:enzyme regulator activity"/>
    <property type="evidence" value="ECO:0007669"/>
    <property type="project" value="InterPro"/>
</dbReference>
<organism evidence="1 2">
    <name type="scientific">Lamprobacter modestohalophilus</name>
    <dbReference type="NCBI Taxonomy" id="1064514"/>
    <lineage>
        <taxon>Bacteria</taxon>
        <taxon>Pseudomonadati</taxon>
        <taxon>Pseudomonadota</taxon>
        <taxon>Gammaproteobacteria</taxon>
        <taxon>Chromatiales</taxon>
        <taxon>Chromatiaceae</taxon>
        <taxon>Lamprobacter</taxon>
    </lineage>
</organism>
<dbReference type="EMBL" id="NRRY01000038">
    <property type="protein sequence ID" value="MBK1620383.1"/>
    <property type="molecule type" value="Genomic_DNA"/>
</dbReference>
<evidence type="ECO:0000313" key="2">
    <source>
        <dbReference type="Proteomes" id="UP001138768"/>
    </source>
</evidence>
<keyword evidence="2" id="KW-1185">Reference proteome</keyword>
<gene>
    <name evidence="1" type="ORF">CKO42_18445</name>
</gene>
<dbReference type="AlphaFoldDB" id="A0A9X1B5D8"/>
<dbReference type="RefSeq" id="WP_200247265.1">
    <property type="nucleotide sequence ID" value="NZ_JAXUFI010000066.1"/>
</dbReference>
<name>A0A9X1B5D8_9GAMM</name>
<dbReference type="InterPro" id="IPR002187">
    <property type="entry name" value="N-reg_PII"/>
</dbReference>
<evidence type="ECO:0000313" key="1">
    <source>
        <dbReference type="EMBL" id="MBK1620383.1"/>
    </source>
</evidence>
<dbReference type="Gene3D" id="3.30.70.120">
    <property type="match status" value="1"/>
</dbReference>
<comment type="caution">
    <text evidence="1">The sequence shown here is derived from an EMBL/GenBank/DDBJ whole genome shotgun (WGS) entry which is preliminary data.</text>
</comment>
<dbReference type="InterPro" id="IPR011322">
    <property type="entry name" value="N-reg_PII-like_a/b"/>
</dbReference>
<reference evidence="1 2" key="1">
    <citation type="journal article" date="2020" name="Microorganisms">
        <title>Osmotic Adaptation and Compatible Solute Biosynthesis of Phototrophic Bacteria as Revealed from Genome Analyses.</title>
        <authorList>
            <person name="Imhoff J.F."/>
            <person name="Rahn T."/>
            <person name="Kunzel S."/>
            <person name="Keller A."/>
            <person name="Neulinger S.C."/>
        </authorList>
    </citation>
    <scope>NUCLEOTIDE SEQUENCE [LARGE SCALE GENOMIC DNA]</scope>
    <source>
        <strain evidence="1 2">DSM 25653</strain>
    </source>
</reference>
<dbReference type="InterPro" id="IPR015867">
    <property type="entry name" value="N-reg_PII/ATP_PRibTrfase_C"/>
</dbReference>
<protein>
    <recommendedName>
        <fullName evidence="3">Nitrogen regulatory protein P-II</fullName>
    </recommendedName>
</protein>
<accession>A0A9X1B5D8</accession>
<sequence>MTQMATKLVIITEKVLLPKVTKIIQAAGATGYTVMDAGGVGSRNTPSPGRPIVSDTYSNIKIEVITASEDVARTIAKQVADKYFDNFSGIIHIGRVEVLYAHSL</sequence>